<sequence>MDLQYNQGERALYYISKYVSKPAQIHTGSVYFGSDEDGQGKKAIRYQKLGLVELTMDMLRYHFSQMSRSVIFLPADAVENRRPVIKKARDLHQLDPESRDIGLAGAYTRYHLRPASTDTVDFNHMTYKDFATDYRQVYDTTGIQYQDLKVPKPRRYKK</sequence>
<proteinExistence type="predicted"/>
<protein>
    <submittedName>
        <fullName evidence="1">Uncharacterized protein</fullName>
    </submittedName>
</protein>
<organism evidence="1 2">
    <name type="scientific">Linnemannia gamsii</name>
    <dbReference type="NCBI Taxonomy" id="64522"/>
    <lineage>
        <taxon>Eukaryota</taxon>
        <taxon>Fungi</taxon>
        <taxon>Fungi incertae sedis</taxon>
        <taxon>Mucoromycota</taxon>
        <taxon>Mortierellomycotina</taxon>
        <taxon>Mortierellomycetes</taxon>
        <taxon>Mortierellales</taxon>
        <taxon>Mortierellaceae</taxon>
        <taxon>Linnemannia</taxon>
    </lineage>
</organism>
<evidence type="ECO:0000313" key="1">
    <source>
        <dbReference type="EMBL" id="KAG0311383.1"/>
    </source>
</evidence>
<dbReference type="EMBL" id="JAAAIN010000722">
    <property type="protein sequence ID" value="KAG0311383.1"/>
    <property type="molecule type" value="Genomic_DNA"/>
</dbReference>
<dbReference type="Proteomes" id="UP000823405">
    <property type="component" value="Unassembled WGS sequence"/>
</dbReference>
<comment type="caution">
    <text evidence="1">The sequence shown here is derived from an EMBL/GenBank/DDBJ whole genome shotgun (WGS) entry which is preliminary data.</text>
</comment>
<name>A0A9P6R3X4_9FUNG</name>
<evidence type="ECO:0000313" key="2">
    <source>
        <dbReference type="Proteomes" id="UP000823405"/>
    </source>
</evidence>
<dbReference type="AlphaFoldDB" id="A0A9P6R3X4"/>
<gene>
    <name evidence="1" type="ORF">BGZ97_011904</name>
</gene>
<keyword evidence="2" id="KW-1185">Reference proteome</keyword>
<reference evidence="1" key="1">
    <citation type="journal article" date="2020" name="Fungal Divers.">
        <title>Resolving the Mortierellaceae phylogeny through synthesis of multi-gene phylogenetics and phylogenomics.</title>
        <authorList>
            <person name="Vandepol N."/>
            <person name="Liber J."/>
            <person name="Desiro A."/>
            <person name="Na H."/>
            <person name="Kennedy M."/>
            <person name="Barry K."/>
            <person name="Grigoriev I.V."/>
            <person name="Miller A.N."/>
            <person name="O'Donnell K."/>
            <person name="Stajich J.E."/>
            <person name="Bonito G."/>
        </authorList>
    </citation>
    <scope>NUCLEOTIDE SEQUENCE</scope>
    <source>
        <strain evidence="1">NVP60</strain>
    </source>
</reference>
<accession>A0A9P6R3X4</accession>